<sequence>MTSINHDYNLCPVTLLFPSSTSCHCADHVPPRELGKEFGKILNLKNTLKNNPTNILTNLCTGLEKFLGFNSDSKGYDGTGIVYSDLDRLCDGVMGFLSGVLEAVKNENEVTTYDNYITGDNKKLKDVLDLLNNNIGSGRTGLVASVGAVKGWLGGYEEKVNEQIEKFKEPMETMKIDMNKYDKKFETLKNESLQHQHDKWRNLTRLYLQNAQQADEARKTLDSALCKKLETPVKVVEETVKAFYETSMNSALMQQAQHVDNEMTVHQAHIVNTIIQRCNTLNDILHKEFTKILESIGRLSDEKRKHINDILNIIGITKGTITSEFGEYETNFKKNILTLFSDIRKKVESAHGSLQRNNAELHSLVDQAEEHFATLKQNTISNIAEGGTVDSIEKHWFDLQLKISRLVNGVNGTSTEPPNAGLSQVVDGIKQYALMFNGDGFKTKVEEWVRKILKEEEICSLLKTYYKFNKNEDQNGQSYAKKGKTQFANNFNTDIKQVEDLHPTIIEAIKTELQTIIGQASALVKRHMEDAEASRHSLPKIRMYVKALNSGCNQFATELGYKLKDTGFEMFLEDILHAIGRKVKAANASSYSHYTLKSVVHSILRQLVDVARQTGPEIERFTVISHIEYVETAMKKLEEFGNNFYKPQHTGNTIDAALKSVREKIANLDKLIVQGGNGSMNGKLASIASVVETLEKIQRADETGNVEINQKAAEYHMEVLKGQLFDRIRNVETNVKDAEKALTDAIIGVETAVGTAHDHIQNAVKDLKVELLRVTENAFTSMVREVKSLFAESHRAHLAALRSLVDRQLKAVQDIIAKDRVTGVKGMLKTLSGVSVYVKSKMPASSSDTNNMLIQLKNKIEEHSVIISQASPYVKTYLRTYLMYIIRDIKELLEKQTSPKVDYSPKVTGILDQLEKLFDHLEKPKLYAYDHTFVDLRNDLNGILNALHPSSFADSPSPLLAPLKAGLAEFAAQLGLAYVNRYSGKQFEGQLWTTKRVTDSEKPDSPPKTVTVLTPEGRNCAKVCLTIVEILVGGLTDLSKKCELQWSTKEIHRISGLGTFLSDCGYVVSNRDKQDGELQRSDKMTGNQIRLRLKEKKYTSNTEVSHLLECETNKDSNGNKIKSLEFDFFDVLKCLHCHLETYYTLGHMASFTAKRNPCSVYEMLIWCAGLHYNSVYEIFVRDGFTGLMEKPKKKIIQASDDGLELDAEYDDLTSYYVDVFPSKIRYGHITAAVDHICATSHDVLTRIIGHGDEYTTYGVDFCNNSLKFRYPTSAEECLDMFLDILRRLFPPLKYLEAQCSTAAREYGWAGCHYGKDVQTTNWPCSEHSSSKVTCQPNDQAKCEPNCQPKSPLMSYLNDCLPGHLPHVLSDIGCKAKCTTCPRSMPGMPCLTPLGFRGFSGTKREGRDICNVLGKFFDNGNLKVLFSLQAKTPSTLPEHFGFALSFVKGWNDDKSTRSHSIKQSIEASITDRSINLYEPPSTLTDKLRDAYGSTHTKYGDKNHLHAYADLSSLAIAKPCTVDGVNCAPYLSSLCIDSYHHLAKKQSNTYLSWAIYLPWTFWDLLNNLYNAFCSINCQDWGCRGCLRGDKCKKGEHGVVDDDKPSAICQCPSIVDCKGVAPTLYQFGFVFGEASTLNDKQSPKKCSDFCSQLKNVLTSEYFVKLFEECDNFLWKIREPFSYLVVALWLLSVLYLIHIMVIRLDLLHIKSHLHSPSSHRIAAQSLLAAARVNKLNRVFYLQP</sequence>
<evidence type="ECO:0008006" key="3">
    <source>
        <dbReference type="Google" id="ProtNLM"/>
    </source>
</evidence>
<accession>A0A061BU29</accession>
<keyword evidence="1" id="KW-0812">Transmembrane</keyword>
<feature type="transmembrane region" description="Helical" evidence="1">
    <location>
        <begin position="1677"/>
        <end position="1698"/>
    </location>
</feature>
<evidence type="ECO:0000313" key="2">
    <source>
        <dbReference type="EMBL" id="CDR71969.1"/>
    </source>
</evidence>
<keyword evidence="1" id="KW-0472">Membrane</keyword>
<dbReference type="EMBL" id="LK055272">
    <property type="protein sequence ID" value="CDR71969.1"/>
    <property type="molecule type" value="Genomic_DNA"/>
</dbReference>
<dbReference type="VEuPathDB" id="PiroplasmaDB:BBBOND_0006310"/>
<keyword evidence="1" id="KW-1133">Transmembrane helix</keyword>
<proteinExistence type="predicted"/>
<reference evidence="2" key="1">
    <citation type="journal article" date="2014" name="Nucleic Acids Res.">
        <title>The evolutionary dynamics of variant antigen genes in Babesia reveal a history of genomic innovation underlying host-parasite interaction.</title>
        <authorList>
            <person name="Jackson A.P."/>
            <person name="Otto T.D."/>
            <person name="Darby A."/>
            <person name="Ramaprasad A."/>
            <person name="Xia D."/>
            <person name="Echaide I.E."/>
            <person name="Farber M."/>
            <person name="Gahlot S."/>
            <person name="Gamble J."/>
            <person name="Gupta D."/>
            <person name="Gupta Y."/>
            <person name="Jackson L."/>
            <person name="Malandrin L."/>
            <person name="Malas T.B."/>
            <person name="Moussa E."/>
            <person name="Nair M."/>
            <person name="Reid AJ."/>
            <person name="Sanders M."/>
            <person name="Sharma J."/>
            <person name="Tracey A."/>
            <person name="Quail M.A."/>
            <person name="Weir W."/>
            <person name="Wastling J.M."/>
            <person name="Hall N."/>
            <person name="Willadsen P."/>
            <person name="Lingelbach K."/>
            <person name="Shiels B."/>
            <person name="Tait A."/>
            <person name="Berriman M."/>
            <person name="Allred D.R."/>
            <person name="Pain A."/>
        </authorList>
    </citation>
    <scope>NUCLEOTIDE SEQUENCE</scope>
    <source>
        <strain evidence="2">Bond</strain>
    </source>
</reference>
<reference evidence="2" key="2">
    <citation type="submission" date="2014-06" db="EMBL/GenBank/DDBJ databases">
        <authorList>
            <person name="Aslett M."/>
            <person name="De Silva Nishadi"/>
        </authorList>
    </citation>
    <scope>NUCLEOTIDE SEQUENCE</scope>
    <source>
        <strain evidence="2">Bond</strain>
    </source>
</reference>
<gene>
    <name evidence="2" type="ORF">BBBOND_0006310</name>
</gene>
<dbReference type="KEGG" id="bbig:BBBOND_0006310"/>
<protein>
    <recommendedName>
        <fullName evidence="3">C3H1-type domain-containing protein</fullName>
    </recommendedName>
</protein>
<dbReference type="RefSeq" id="XP_012770911.1">
    <property type="nucleotide sequence ID" value="XM_012915457.1"/>
</dbReference>
<organism evidence="2">
    <name type="scientific">Babesia bigemina</name>
    <dbReference type="NCBI Taxonomy" id="5866"/>
    <lineage>
        <taxon>Eukaryota</taxon>
        <taxon>Sar</taxon>
        <taxon>Alveolata</taxon>
        <taxon>Apicomplexa</taxon>
        <taxon>Aconoidasida</taxon>
        <taxon>Piroplasmida</taxon>
        <taxon>Babesiidae</taxon>
        <taxon>Babesia</taxon>
    </lineage>
</organism>
<name>A0A061BU29_BABBI</name>
<dbReference type="GeneID" id="24562186"/>
<dbReference type="OrthoDB" id="366885at2759"/>
<evidence type="ECO:0000256" key="1">
    <source>
        <dbReference type="SAM" id="Phobius"/>
    </source>
</evidence>